<feature type="binding site" evidence="14">
    <location>
        <begin position="315"/>
        <end position="316"/>
    </location>
    <ligand>
        <name>UDP-alpha-D-glucose</name>
        <dbReference type="ChEBI" id="CHEBI:58885"/>
        <note>ligand shared between dimeric partners</note>
    </ligand>
</feature>
<evidence type="ECO:0000256" key="10">
    <source>
        <dbReference type="ARBA" id="ARBA00023144"/>
    </source>
</evidence>
<comment type="cofactor">
    <cofactor evidence="15">
        <name>Zn(2+)</name>
        <dbReference type="ChEBI" id="CHEBI:29105"/>
    </cofactor>
    <text evidence="15">Binds 1 zinc ion per subunit.</text>
</comment>
<dbReference type="GO" id="GO:0033499">
    <property type="term" value="P:galactose catabolic process via UDP-galactose, Leloir pathway"/>
    <property type="evidence" value="ECO:0007669"/>
    <property type="project" value="TreeGrafter"/>
</dbReference>
<feature type="binding site" evidence="14">
    <location>
        <begin position="30"/>
        <end position="33"/>
    </location>
    <ligand>
        <name>UDP-alpha-D-glucose</name>
        <dbReference type="ChEBI" id="CHEBI:58885"/>
        <note>ligand shared between dimeric partners</note>
    </ligand>
</feature>
<keyword evidence="16" id="KW-0408">Iron</keyword>
<comment type="similarity">
    <text evidence="3 17">Belongs to the galactose-1-phosphate uridylyltransferase type 1 family.</text>
</comment>
<keyword evidence="8 15" id="KW-0479">Metal-binding</keyword>
<feature type="binding site" description="in other chain" evidence="14">
    <location>
        <position position="157"/>
    </location>
    <ligand>
        <name>UDP-alpha-D-glucose</name>
        <dbReference type="ChEBI" id="CHEBI:58885"/>
        <note>ligand shared between dimeric partners</note>
    </ligand>
</feature>
<comment type="caution">
    <text evidence="20">The sequence shown here is derived from an EMBL/GenBank/DDBJ whole genome shotgun (WGS) entry which is preliminary data.</text>
</comment>
<evidence type="ECO:0000256" key="12">
    <source>
        <dbReference type="NCBIfam" id="TIGR00209"/>
    </source>
</evidence>
<dbReference type="SUPFAM" id="SSF54197">
    <property type="entry name" value="HIT-like"/>
    <property type="match status" value="2"/>
</dbReference>
<feature type="binding site" description="in other chain" evidence="14">
    <location>
        <begin position="79"/>
        <end position="80"/>
    </location>
    <ligand>
        <name>UDP-alpha-D-glucose</name>
        <dbReference type="ChEBI" id="CHEBI:58885"/>
        <note>ligand shared between dimeric partners</note>
    </ligand>
</feature>
<dbReference type="EC" id="2.7.7.12" evidence="4 12"/>
<feature type="binding site" description="in other chain" evidence="14">
    <location>
        <position position="172"/>
    </location>
    <ligand>
        <name>UDP-alpha-D-glucose</name>
        <dbReference type="ChEBI" id="CHEBI:58885"/>
        <note>ligand shared between dimeric partners</note>
    </ligand>
</feature>
<feature type="binding site" description="in other chain" evidence="14">
    <location>
        <position position="327"/>
    </location>
    <ligand>
        <name>UDP-alpha-D-glucose</name>
        <dbReference type="ChEBI" id="CHEBI:58885"/>
        <note>ligand shared between dimeric partners</note>
    </ligand>
</feature>
<proteinExistence type="inferred from homology"/>
<evidence type="ECO:0000256" key="17">
    <source>
        <dbReference type="RuleBase" id="RU000506"/>
    </source>
</evidence>
<evidence type="ECO:0000256" key="15">
    <source>
        <dbReference type="PIRSR" id="PIRSR000808-3"/>
    </source>
</evidence>
<comment type="cofactor">
    <cofactor evidence="16">
        <name>Fe cation</name>
        <dbReference type="ChEBI" id="CHEBI:24875"/>
    </cofactor>
    <text evidence="16">Binds 1 Fe cation per subunit.</text>
</comment>
<dbReference type="GO" id="GO:0008270">
    <property type="term" value="F:zinc ion binding"/>
    <property type="evidence" value="ECO:0007669"/>
    <property type="project" value="InterPro"/>
</dbReference>
<feature type="binding site" description="in other chain" evidence="14">
    <location>
        <position position="63"/>
    </location>
    <ligand>
        <name>UDP-alpha-D-glucose</name>
        <dbReference type="ChEBI" id="CHEBI:58885"/>
        <note>ligand shared between dimeric partners</note>
    </ligand>
</feature>
<keyword evidence="21" id="KW-1185">Reference proteome</keyword>
<protein>
    <recommendedName>
        <fullName evidence="5 12">Galactose-1-phosphate uridylyltransferase</fullName>
        <ecNumber evidence="4 12">2.7.7.12</ecNumber>
    </recommendedName>
</protein>
<dbReference type="Gene3D" id="3.30.428.10">
    <property type="entry name" value="HIT-like"/>
    <property type="match status" value="2"/>
</dbReference>
<evidence type="ECO:0000256" key="2">
    <source>
        <dbReference type="ARBA" id="ARBA00004947"/>
    </source>
</evidence>
<evidence type="ECO:0000256" key="5">
    <source>
        <dbReference type="ARBA" id="ARBA00016340"/>
    </source>
</evidence>
<keyword evidence="10 17" id="KW-0299">Galactose metabolism</keyword>
<dbReference type="PIRSF" id="PIRSF000808">
    <property type="entry name" value="GalT"/>
    <property type="match status" value="1"/>
</dbReference>
<keyword evidence="7 17" id="KW-0548">Nucleotidyltransferase</keyword>
<dbReference type="NCBIfam" id="NF008724">
    <property type="entry name" value="PRK11720.1"/>
    <property type="match status" value="1"/>
</dbReference>
<feature type="binding site" evidence="16">
    <location>
        <position position="302"/>
    </location>
    <ligand>
        <name>Fe cation</name>
        <dbReference type="ChEBI" id="CHEBI:24875"/>
    </ligand>
</feature>
<feature type="binding site" evidence="15">
    <location>
        <position position="117"/>
    </location>
    <ligand>
        <name>Zn(2+)</name>
        <dbReference type="ChEBI" id="CHEBI:29105"/>
    </ligand>
</feature>
<feature type="domain" description="Galactose-1-phosphate uridyl transferase C-terminal" evidence="19">
    <location>
        <begin position="187"/>
        <end position="344"/>
    </location>
</feature>
<name>A0AA37QBJ9_9BACT</name>
<evidence type="ECO:0000256" key="6">
    <source>
        <dbReference type="ARBA" id="ARBA00022679"/>
    </source>
</evidence>
<organism evidence="20 21">
    <name type="scientific">Roseisolibacter agri</name>
    <dbReference type="NCBI Taxonomy" id="2014610"/>
    <lineage>
        <taxon>Bacteria</taxon>
        <taxon>Pseudomonadati</taxon>
        <taxon>Gemmatimonadota</taxon>
        <taxon>Gemmatimonadia</taxon>
        <taxon>Gemmatimonadales</taxon>
        <taxon>Gemmatimonadaceae</taxon>
        <taxon>Roseisolibacter</taxon>
    </lineage>
</organism>
<evidence type="ECO:0000256" key="16">
    <source>
        <dbReference type="PIRSR" id="PIRSR000808-4"/>
    </source>
</evidence>
<comment type="catalytic activity">
    <reaction evidence="1 17">
        <text>alpha-D-galactose 1-phosphate + UDP-alpha-D-glucose = alpha-D-glucose 1-phosphate + UDP-alpha-D-galactose</text>
        <dbReference type="Rhea" id="RHEA:13989"/>
        <dbReference type="ChEBI" id="CHEBI:58336"/>
        <dbReference type="ChEBI" id="CHEBI:58601"/>
        <dbReference type="ChEBI" id="CHEBI:58885"/>
        <dbReference type="ChEBI" id="CHEBI:66914"/>
        <dbReference type="EC" id="2.7.7.12"/>
    </reaction>
</comment>
<feature type="binding site" evidence="14">
    <location>
        <begin position="320"/>
        <end position="321"/>
    </location>
    <ligand>
        <name>UDP-alpha-D-glucose</name>
        <dbReference type="ChEBI" id="CHEBI:58885"/>
        <note>ligand shared between dimeric partners</note>
    </ligand>
</feature>
<feature type="binding site" evidence="15">
    <location>
        <position position="168"/>
    </location>
    <ligand>
        <name>Zn(2+)</name>
        <dbReference type="ChEBI" id="CHEBI:29105"/>
    </ligand>
</feature>
<dbReference type="InterPro" id="IPR005850">
    <property type="entry name" value="GalP_Utransf_C"/>
</dbReference>
<feature type="binding site" evidence="16">
    <location>
        <position position="186"/>
    </location>
    <ligand>
        <name>Fe cation</name>
        <dbReference type="ChEBI" id="CHEBI:24875"/>
    </ligand>
</feature>
<evidence type="ECO:0000313" key="20">
    <source>
        <dbReference type="EMBL" id="GLC23658.1"/>
    </source>
</evidence>
<dbReference type="FunFam" id="3.30.428.10:FF:000001">
    <property type="entry name" value="Galactose-1-phosphate uridylyltransferase"/>
    <property type="match status" value="1"/>
</dbReference>
<evidence type="ECO:0000256" key="14">
    <source>
        <dbReference type="PIRSR" id="PIRSR000808-2"/>
    </source>
</evidence>
<dbReference type="InterPro" id="IPR001937">
    <property type="entry name" value="GalP_UDPtransf1"/>
</dbReference>
<feature type="binding site" description="in other chain" evidence="14">
    <location>
        <begin position="163"/>
        <end position="165"/>
    </location>
    <ligand>
        <name>UDP-alpha-D-glucose</name>
        <dbReference type="ChEBI" id="CHEBI:58885"/>
        <note>ligand shared between dimeric partners</note>
    </ligand>
</feature>
<sequence length="346" mass="38614">MADDLTLLAERPHRRLNPLSGEWVLVSPHRAKRPWQGQVEKPAVAARPAYDPTCYLCPGNARAGGHRNPDYTGTFVFDNDFAALVPGGDDVLVNDGDLLVAHAEPGRCRVVCFSPRHDQSLPDLPLADVRRVVDVWADEYLALGSDPQVAHVQIFENKGEAMGASNPHPHGQIWAQRTVPMHVARELDRQRAHHARHGRTLLGDYLALELARGERVVVANDHFVALVPFWAVWPFETLVVSRRAVPHVAALDDAERDALADVLGRLTRRYDRLFDVSFPYSAGLHQAPTDGAAYPEWHLHLHFYPPLLRSATVRKFLVGYEMLGEPQRDLTPETAAERLRALSDAP</sequence>
<evidence type="ECO:0000256" key="8">
    <source>
        <dbReference type="ARBA" id="ARBA00022723"/>
    </source>
</evidence>
<dbReference type="InterPro" id="IPR036265">
    <property type="entry name" value="HIT-like_sf"/>
</dbReference>
<dbReference type="NCBIfam" id="TIGR00209">
    <property type="entry name" value="galT_1"/>
    <property type="match status" value="1"/>
</dbReference>
<evidence type="ECO:0000256" key="11">
    <source>
        <dbReference type="ARBA" id="ARBA00023277"/>
    </source>
</evidence>
<dbReference type="InterPro" id="IPR019779">
    <property type="entry name" value="GalP_UDPtransf1_His-AS"/>
</dbReference>
<dbReference type="GO" id="GO:0008108">
    <property type="term" value="F:UDP-glucose:hexose-1-phosphate uridylyltransferase activity"/>
    <property type="evidence" value="ECO:0007669"/>
    <property type="project" value="UniProtKB-UniRule"/>
</dbReference>
<comment type="pathway">
    <text evidence="2 17">Carbohydrate metabolism; galactose metabolism.</text>
</comment>
<evidence type="ECO:0000256" key="3">
    <source>
        <dbReference type="ARBA" id="ARBA00010951"/>
    </source>
</evidence>
<feature type="binding site" evidence="16">
    <location>
        <position position="285"/>
    </location>
    <ligand>
        <name>Fe cation</name>
        <dbReference type="ChEBI" id="CHEBI:24875"/>
    </ligand>
</feature>
<accession>A0AA37QBJ9</accession>
<evidence type="ECO:0000259" key="19">
    <source>
        <dbReference type="Pfam" id="PF02744"/>
    </source>
</evidence>
<dbReference type="EMBL" id="BRXS01000001">
    <property type="protein sequence ID" value="GLC23658.1"/>
    <property type="molecule type" value="Genomic_DNA"/>
</dbReference>
<keyword evidence="9 15" id="KW-0862">Zinc</keyword>
<evidence type="ECO:0000256" key="13">
    <source>
        <dbReference type="PIRSR" id="PIRSR000808-1"/>
    </source>
</evidence>
<feature type="domain" description="Galactose-1-phosphate uridyl transferase N-terminal" evidence="18">
    <location>
        <begin position="11"/>
        <end position="180"/>
    </location>
</feature>
<evidence type="ECO:0000256" key="9">
    <source>
        <dbReference type="ARBA" id="ARBA00022833"/>
    </source>
</evidence>
<dbReference type="GO" id="GO:0005737">
    <property type="term" value="C:cytoplasm"/>
    <property type="evidence" value="ECO:0007669"/>
    <property type="project" value="TreeGrafter"/>
</dbReference>
<dbReference type="AlphaFoldDB" id="A0AA37QBJ9"/>
<evidence type="ECO:0000256" key="4">
    <source>
        <dbReference type="ARBA" id="ARBA00012384"/>
    </source>
</evidence>
<dbReference type="Proteomes" id="UP001161325">
    <property type="component" value="Unassembled WGS sequence"/>
</dbReference>
<dbReference type="Pfam" id="PF01087">
    <property type="entry name" value="GalP_UDP_transf"/>
    <property type="match status" value="1"/>
</dbReference>
<keyword evidence="6 17" id="KW-0808">Transferase</keyword>
<evidence type="ECO:0000256" key="1">
    <source>
        <dbReference type="ARBA" id="ARBA00001107"/>
    </source>
</evidence>
<evidence type="ECO:0000313" key="21">
    <source>
        <dbReference type="Proteomes" id="UP001161325"/>
    </source>
</evidence>
<feature type="active site" description="Tele-UMP-histidine intermediate" evidence="13">
    <location>
        <position position="170"/>
    </location>
</feature>
<keyword evidence="11 17" id="KW-0119">Carbohydrate metabolism</keyword>
<evidence type="ECO:0000256" key="7">
    <source>
        <dbReference type="ARBA" id="ARBA00022695"/>
    </source>
</evidence>
<feature type="binding site" evidence="15">
    <location>
        <position position="54"/>
    </location>
    <ligand>
        <name>Zn(2+)</name>
        <dbReference type="ChEBI" id="CHEBI:29105"/>
    </ligand>
</feature>
<dbReference type="PANTHER" id="PTHR11943">
    <property type="entry name" value="GALACTOSE-1-PHOSPHATE URIDYLYLTRANSFERASE"/>
    <property type="match status" value="1"/>
</dbReference>
<dbReference type="RefSeq" id="WP_284348098.1">
    <property type="nucleotide sequence ID" value="NZ_BRXS01000001.1"/>
</dbReference>
<evidence type="ECO:0000259" key="18">
    <source>
        <dbReference type="Pfam" id="PF01087"/>
    </source>
</evidence>
<dbReference type="CDD" id="cd00608">
    <property type="entry name" value="GalT"/>
    <property type="match status" value="1"/>
</dbReference>
<dbReference type="Pfam" id="PF02744">
    <property type="entry name" value="GalP_UDP_tr_C"/>
    <property type="match status" value="1"/>
</dbReference>
<reference evidence="20" key="1">
    <citation type="submission" date="2022-08" db="EMBL/GenBank/DDBJ databases">
        <title>Draft genome sequencing of Roseisolibacter agri AW1220.</title>
        <authorList>
            <person name="Tobiishi Y."/>
            <person name="Tonouchi A."/>
        </authorList>
    </citation>
    <scope>NUCLEOTIDE SEQUENCE</scope>
    <source>
        <strain evidence="20">AW1220</strain>
    </source>
</reference>
<dbReference type="PANTHER" id="PTHR11943:SF1">
    <property type="entry name" value="GALACTOSE-1-PHOSPHATE URIDYLYLTRANSFERASE"/>
    <property type="match status" value="1"/>
</dbReference>
<feature type="binding site" evidence="15">
    <location>
        <position position="57"/>
    </location>
    <ligand>
        <name>Zn(2+)</name>
        <dbReference type="ChEBI" id="CHEBI:29105"/>
    </ligand>
</feature>
<gene>
    <name evidence="20" type="ORF">rosag_01710</name>
</gene>
<dbReference type="InterPro" id="IPR005849">
    <property type="entry name" value="GalP_Utransf_N"/>
</dbReference>
<dbReference type="PROSITE" id="PS00117">
    <property type="entry name" value="GAL_P_UDP_TRANSF_I"/>
    <property type="match status" value="1"/>
</dbReference>
<feature type="binding site" evidence="16">
    <location>
        <position position="300"/>
    </location>
    <ligand>
        <name>Fe cation</name>
        <dbReference type="ChEBI" id="CHEBI:24875"/>
    </ligand>
</feature>